<dbReference type="Proteomes" id="UP000320593">
    <property type="component" value="Unassembled WGS sequence"/>
</dbReference>
<evidence type="ECO:0000313" key="3">
    <source>
        <dbReference type="Proteomes" id="UP000320593"/>
    </source>
</evidence>
<reference evidence="2 3" key="1">
    <citation type="submission" date="2019-07" db="EMBL/GenBank/DDBJ databases">
        <title>Genomic Encyclopedia of Archaeal and Bacterial Type Strains, Phase II (KMG-II): from individual species to whole genera.</title>
        <authorList>
            <person name="Goeker M."/>
        </authorList>
    </citation>
    <scope>NUCLEOTIDE SEQUENCE [LARGE SCALE GENOMIC DNA]</scope>
    <source>
        <strain evidence="2 3">ATCC BAA-252</strain>
    </source>
</reference>
<evidence type="ECO:0000259" key="1">
    <source>
        <dbReference type="Pfam" id="PF07007"/>
    </source>
</evidence>
<sequence>MNASFESAFAKLRALDPTLPEQLQGSFAALEEAQISWRAFRQKDCDAYAGPFRAGEDGEMAFLGCMILQTRQRSDQLSAMIDDYGG</sequence>
<organism evidence="2 3">
    <name type="scientific">Roseibium hamelinense</name>
    <dbReference type="NCBI Taxonomy" id="150831"/>
    <lineage>
        <taxon>Bacteria</taxon>
        <taxon>Pseudomonadati</taxon>
        <taxon>Pseudomonadota</taxon>
        <taxon>Alphaproteobacteria</taxon>
        <taxon>Hyphomicrobiales</taxon>
        <taxon>Stappiaceae</taxon>
        <taxon>Roseibium</taxon>
    </lineage>
</organism>
<gene>
    <name evidence="2" type="ORF">JM93_03298</name>
</gene>
<dbReference type="InterPro" id="IPR009739">
    <property type="entry name" value="LprI-like_N"/>
</dbReference>
<name>A0A562SPC1_9HYPH</name>
<dbReference type="EMBL" id="VLLF01000008">
    <property type="protein sequence ID" value="TWI82784.1"/>
    <property type="molecule type" value="Genomic_DNA"/>
</dbReference>
<keyword evidence="3" id="KW-1185">Reference proteome</keyword>
<evidence type="ECO:0000313" key="2">
    <source>
        <dbReference type="EMBL" id="TWI82784.1"/>
    </source>
</evidence>
<feature type="domain" description="Lysozyme inhibitor LprI-like N-terminal" evidence="1">
    <location>
        <begin position="13"/>
        <end position="77"/>
    </location>
</feature>
<proteinExistence type="predicted"/>
<comment type="caution">
    <text evidence="2">The sequence shown here is derived from an EMBL/GenBank/DDBJ whole genome shotgun (WGS) entry which is preliminary data.</text>
</comment>
<protein>
    <submittedName>
        <fullName evidence="2">Uncharacterized protein DUF1311</fullName>
    </submittedName>
</protein>
<dbReference type="Gene3D" id="1.20.1270.180">
    <property type="match status" value="1"/>
</dbReference>
<dbReference type="AlphaFoldDB" id="A0A562SPC1"/>
<accession>A0A562SPC1</accession>
<dbReference type="Pfam" id="PF07007">
    <property type="entry name" value="LprI"/>
    <property type="match status" value="1"/>
</dbReference>